<proteinExistence type="predicted"/>
<dbReference type="SUPFAM" id="SSF55729">
    <property type="entry name" value="Acyl-CoA N-acyltransferases (Nat)"/>
    <property type="match status" value="1"/>
</dbReference>
<dbReference type="EMBL" id="FNON01000006">
    <property type="protein sequence ID" value="SDY63373.1"/>
    <property type="molecule type" value="Genomic_DNA"/>
</dbReference>
<keyword evidence="2" id="KW-0012">Acyltransferase</keyword>
<dbReference type="InterPro" id="IPR000182">
    <property type="entry name" value="GNAT_dom"/>
</dbReference>
<evidence type="ECO:0000313" key="5">
    <source>
        <dbReference type="Proteomes" id="UP000199515"/>
    </source>
</evidence>
<dbReference type="GO" id="GO:0016747">
    <property type="term" value="F:acyltransferase activity, transferring groups other than amino-acyl groups"/>
    <property type="evidence" value="ECO:0007669"/>
    <property type="project" value="InterPro"/>
</dbReference>
<dbReference type="InterPro" id="IPR016181">
    <property type="entry name" value="Acyl_CoA_acyltransferase"/>
</dbReference>
<gene>
    <name evidence="4" type="ORF">SAMN05421504_106200</name>
</gene>
<dbReference type="Gene3D" id="3.40.630.30">
    <property type="match status" value="1"/>
</dbReference>
<dbReference type="AlphaFoldDB" id="A0A1H3LG43"/>
<organism evidence="4 5">
    <name type="scientific">Amycolatopsis xylanica</name>
    <dbReference type="NCBI Taxonomy" id="589385"/>
    <lineage>
        <taxon>Bacteria</taxon>
        <taxon>Bacillati</taxon>
        <taxon>Actinomycetota</taxon>
        <taxon>Actinomycetes</taxon>
        <taxon>Pseudonocardiales</taxon>
        <taxon>Pseudonocardiaceae</taxon>
        <taxon>Amycolatopsis</taxon>
    </lineage>
</organism>
<dbReference type="STRING" id="589385.SAMN05421504_106200"/>
<dbReference type="InterPro" id="IPR050832">
    <property type="entry name" value="Bact_Acetyltransf"/>
</dbReference>
<evidence type="ECO:0000259" key="3">
    <source>
        <dbReference type="PROSITE" id="PS51186"/>
    </source>
</evidence>
<accession>A0A1H3LG43</accession>
<evidence type="ECO:0000313" key="4">
    <source>
        <dbReference type="EMBL" id="SDY63373.1"/>
    </source>
</evidence>
<dbReference type="PANTHER" id="PTHR43877:SF2">
    <property type="entry name" value="AMINOALKYLPHOSPHONATE N-ACETYLTRANSFERASE-RELATED"/>
    <property type="match status" value="1"/>
</dbReference>
<protein>
    <submittedName>
        <fullName evidence="4">Acetyltransferase (GNAT) family protein</fullName>
    </submittedName>
</protein>
<dbReference type="PANTHER" id="PTHR43877">
    <property type="entry name" value="AMINOALKYLPHOSPHONATE N-ACETYLTRANSFERASE-RELATED-RELATED"/>
    <property type="match status" value="1"/>
</dbReference>
<feature type="domain" description="N-acetyltransferase" evidence="3">
    <location>
        <begin position="48"/>
        <end position="207"/>
    </location>
</feature>
<keyword evidence="1 4" id="KW-0808">Transferase</keyword>
<name>A0A1H3LG43_9PSEU</name>
<dbReference type="CDD" id="cd04301">
    <property type="entry name" value="NAT_SF"/>
    <property type="match status" value="1"/>
</dbReference>
<dbReference type="Pfam" id="PF00583">
    <property type="entry name" value="Acetyltransf_1"/>
    <property type="match status" value="1"/>
</dbReference>
<sequence>MDTVTPCENTHGIPANRSFTRVSDCWPRTHGPQWTRKRLDSAETMAGMTMWTITPAPIDDIDVTLVMRDYMVEIASRYYGRPVTDDELEASLAVAPLTGLEPPTGVFLLARNNGKIAGCVGVRVVTPGLAELTKMFVQPHSRREGGGSQLLAAAEDAARALGATTIRLDTRSDLTEARAMYARHGYTETPPHNADQYAEHWFRKSLI</sequence>
<dbReference type="Proteomes" id="UP000199515">
    <property type="component" value="Unassembled WGS sequence"/>
</dbReference>
<evidence type="ECO:0000256" key="1">
    <source>
        <dbReference type="ARBA" id="ARBA00022679"/>
    </source>
</evidence>
<dbReference type="PROSITE" id="PS51186">
    <property type="entry name" value="GNAT"/>
    <property type="match status" value="1"/>
</dbReference>
<reference evidence="4 5" key="1">
    <citation type="submission" date="2016-10" db="EMBL/GenBank/DDBJ databases">
        <authorList>
            <person name="de Groot N.N."/>
        </authorList>
    </citation>
    <scope>NUCLEOTIDE SEQUENCE [LARGE SCALE GENOMIC DNA]</scope>
    <source>
        <strain evidence="4 5">CPCC 202699</strain>
    </source>
</reference>
<evidence type="ECO:0000256" key="2">
    <source>
        <dbReference type="ARBA" id="ARBA00023315"/>
    </source>
</evidence>
<keyword evidence="5" id="KW-1185">Reference proteome</keyword>